<protein>
    <recommendedName>
        <fullName evidence="3">Transposase</fullName>
    </recommendedName>
</protein>
<evidence type="ECO:0008006" key="3">
    <source>
        <dbReference type="Google" id="ProtNLM"/>
    </source>
</evidence>
<keyword evidence="2" id="KW-1185">Reference proteome</keyword>
<name>A0A7I9VKE1_9BACT</name>
<evidence type="ECO:0000313" key="2">
    <source>
        <dbReference type="Proteomes" id="UP000503640"/>
    </source>
</evidence>
<dbReference type="AlphaFoldDB" id="A0A7I9VKE1"/>
<dbReference type="Proteomes" id="UP000503640">
    <property type="component" value="Unassembled WGS sequence"/>
</dbReference>
<accession>A0A7I9VKE1</accession>
<proteinExistence type="predicted"/>
<dbReference type="NCBIfam" id="NF047593">
    <property type="entry name" value="IS66_ISAeme5_TnpA"/>
    <property type="match status" value="1"/>
</dbReference>
<evidence type="ECO:0000313" key="1">
    <source>
        <dbReference type="EMBL" id="GEJ56620.1"/>
    </source>
</evidence>
<reference evidence="2" key="1">
    <citation type="journal article" date="2020" name="Appl. Environ. Microbiol.">
        <title>Diazotrophic Anaeromyxobacter Isolates from Soils.</title>
        <authorList>
            <person name="Masuda Y."/>
            <person name="Yamanaka H."/>
            <person name="Xu Z.X."/>
            <person name="Shiratori Y."/>
            <person name="Aono T."/>
            <person name="Amachi S."/>
            <person name="Senoo K."/>
            <person name="Itoh H."/>
        </authorList>
    </citation>
    <scope>NUCLEOTIDE SEQUENCE [LARGE SCALE GENOMIC DNA]</scope>
    <source>
        <strain evidence="2">R267</strain>
    </source>
</reference>
<sequence>MDDQERARWMKLVADFESSDLTQREFATERGISFSNLRNWLYRLRKESRPLVADDTKQPGQVPACAADGEDSRLVAVRVVASAAKPRRQLIVAAGDEFLELALPSGARVRFPAGTDVSYLRALAAAL</sequence>
<comment type="caution">
    <text evidence="1">The sequence shown here is derived from an EMBL/GenBank/DDBJ whole genome shotgun (WGS) entry which is preliminary data.</text>
</comment>
<gene>
    <name evidence="1" type="ORF">AMYX_13610</name>
</gene>
<organism evidence="1 2">
    <name type="scientific">Anaeromyxobacter diazotrophicus</name>
    <dbReference type="NCBI Taxonomy" id="2590199"/>
    <lineage>
        <taxon>Bacteria</taxon>
        <taxon>Pseudomonadati</taxon>
        <taxon>Myxococcota</taxon>
        <taxon>Myxococcia</taxon>
        <taxon>Myxococcales</taxon>
        <taxon>Cystobacterineae</taxon>
        <taxon>Anaeromyxobacteraceae</taxon>
        <taxon>Anaeromyxobacter</taxon>
    </lineage>
</organism>
<dbReference type="EMBL" id="BJTG01000003">
    <property type="protein sequence ID" value="GEJ56620.1"/>
    <property type="molecule type" value="Genomic_DNA"/>
</dbReference>